<dbReference type="CDD" id="cd00082">
    <property type="entry name" value="HisKA"/>
    <property type="match status" value="1"/>
</dbReference>
<dbReference type="GO" id="GO:0000155">
    <property type="term" value="F:phosphorelay sensor kinase activity"/>
    <property type="evidence" value="ECO:0007669"/>
    <property type="project" value="InterPro"/>
</dbReference>
<evidence type="ECO:0000259" key="8">
    <source>
        <dbReference type="PROSITE" id="PS50109"/>
    </source>
</evidence>
<comment type="catalytic activity">
    <reaction evidence="1">
        <text>ATP + protein L-histidine = ADP + protein N-phospho-L-histidine.</text>
        <dbReference type="EC" id="2.7.13.3"/>
    </reaction>
</comment>
<dbReference type="EC" id="2.7.13.3" evidence="2"/>
<evidence type="ECO:0000313" key="11">
    <source>
        <dbReference type="Proteomes" id="UP000236721"/>
    </source>
</evidence>
<dbReference type="Gene3D" id="3.30.450.20">
    <property type="entry name" value="PAS domain"/>
    <property type="match status" value="1"/>
</dbReference>
<organism evidence="10 11">
    <name type="scientific">Vibrio hangzhouensis</name>
    <dbReference type="NCBI Taxonomy" id="462991"/>
    <lineage>
        <taxon>Bacteria</taxon>
        <taxon>Pseudomonadati</taxon>
        <taxon>Pseudomonadota</taxon>
        <taxon>Gammaproteobacteria</taxon>
        <taxon>Vibrionales</taxon>
        <taxon>Vibrionaceae</taxon>
        <taxon>Vibrio</taxon>
    </lineage>
</organism>
<dbReference type="PROSITE" id="PS50110">
    <property type="entry name" value="RESPONSE_REGULATORY"/>
    <property type="match status" value="1"/>
</dbReference>
<feature type="modified residue" description="4-aspartylphosphate" evidence="6">
    <location>
        <position position="648"/>
    </location>
</feature>
<dbReference type="Pfam" id="PF02518">
    <property type="entry name" value="HATPase_c"/>
    <property type="match status" value="1"/>
</dbReference>
<keyword evidence="10" id="KW-0808">Transferase</keyword>
<dbReference type="SUPFAM" id="SSF55874">
    <property type="entry name" value="ATPase domain of HSP90 chaperone/DNA topoisomerase II/histidine kinase"/>
    <property type="match status" value="1"/>
</dbReference>
<keyword evidence="7" id="KW-1133">Transmembrane helix</keyword>
<dbReference type="Gene3D" id="1.10.287.130">
    <property type="match status" value="1"/>
</dbReference>
<dbReference type="InterPro" id="IPR003594">
    <property type="entry name" value="HATPase_dom"/>
</dbReference>
<dbReference type="Proteomes" id="UP000236721">
    <property type="component" value="Unassembled WGS sequence"/>
</dbReference>
<keyword evidence="7" id="KW-0472">Membrane</keyword>
<keyword evidence="10" id="KW-0418">Kinase</keyword>
<name>A0A1H6A107_9VIBR</name>
<evidence type="ECO:0000259" key="9">
    <source>
        <dbReference type="PROSITE" id="PS50110"/>
    </source>
</evidence>
<dbReference type="GO" id="GO:0016787">
    <property type="term" value="F:hydrolase activity"/>
    <property type="evidence" value="ECO:0007669"/>
    <property type="project" value="UniProtKB-KW"/>
</dbReference>
<evidence type="ECO:0000256" key="5">
    <source>
        <dbReference type="ARBA" id="ARBA00023012"/>
    </source>
</evidence>
<dbReference type="InterPro" id="IPR005467">
    <property type="entry name" value="His_kinase_dom"/>
</dbReference>
<accession>A0A1H6A107</accession>
<feature type="domain" description="Histidine kinase" evidence="8">
    <location>
        <begin position="359"/>
        <end position="579"/>
    </location>
</feature>
<dbReference type="PANTHER" id="PTHR45339:SF1">
    <property type="entry name" value="HYBRID SIGNAL TRANSDUCTION HISTIDINE KINASE J"/>
    <property type="match status" value="1"/>
</dbReference>
<dbReference type="SMART" id="SM00388">
    <property type="entry name" value="HisKA"/>
    <property type="match status" value="1"/>
</dbReference>
<dbReference type="Gene3D" id="3.30.565.10">
    <property type="entry name" value="Histidine kinase-like ATPase, C-terminal domain"/>
    <property type="match status" value="1"/>
</dbReference>
<dbReference type="AlphaFoldDB" id="A0A1H6A107"/>
<reference evidence="11" key="1">
    <citation type="submission" date="2016-10" db="EMBL/GenBank/DDBJ databases">
        <authorList>
            <person name="Varghese N."/>
            <person name="Submissions S."/>
        </authorList>
    </citation>
    <scope>NUCLEOTIDE SEQUENCE [LARGE SCALE GENOMIC DNA]</scope>
    <source>
        <strain evidence="11">CGMCC 1.7062</strain>
    </source>
</reference>
<dbReference type="SMART" id="SM00387">
    <property type="entry name" value="HATPase_c"/>
    <property type="match status" value="1"/>
</dbReference>
<dbReference type="InterPro" id="IPR036097">
    <property type="entry name" value="HisK_dim/P_sf"/>
</dbReference>
<feature type="domain" description="Response regulatory" evidence="9">
    <location>
        <begin position="599"/>
        <end position="716"/>
    </location>
</feature>
<evidence type="ECO:0000256" key="3">
    <source>
        <dbReference type="ARBA" id="ARBA00022553"/>
    </source>
</evidence>
<dbReference type="CDD" id="cd12913">
    <property type="entry name" value="PDC1_MCP_like"/>
    <property type="match status" value="1"/>
</dbReference>
<dbReference type="SUPFAM" id="SSF47384">
    <property type="entry name" value="Homodimeric domain of signal transducing histidine kinase"/>
    <property type="match status" value="1"/>
</dbReference>
<dbReference type="SMART" id="SM00448">
    <property type="entry name" value="REC"/>
    <property type="match status" value="1"/>
</dbReference>
<evidence type="ECO:0000313" key="10">
    <source>
        <dbReference type="EMBL" id="SEG42100.1"/>
    </source>
</evidence>
<dbReference type="InterPro" id="IPR036890">
    <property type="entry name" value="HATPase_C_sf"/>
</dbReference>
<keyword evidence="5" id="KW-0902">Two-component regulatory system</keyword>
<keyword evidence="11" id="KW-1185">Reference proteome</keyword>
<proteinExistence type="predicted"/>
<protein>
    <recommendedName>
        <fullName evidence="2">histidine kinase</fullName>
        <ecNumber evidence="2">2.7.13.3</ecNumber>
    </recommendedName>
</protein>
<keyword evidence="3 6" id="KW-0597">Phosphoprotein</keyword>
<gene>
    <name evidence="10" type="ORF">SAMN04488244_113124</name>
</gene>
<evidence type="ECO:0000256" key="6">
    <source>
        <dbReference type="PROSITE-ProRule" id="PRU00169"/>
    </source>
</evidence>
<dbReference type="InterPro" id="IPR001789">
    <property type="entry name" value="Sig_transdc_resp-reg_receiver"/>
</dbReference>
<dbReference type="PRINTS" id="PR00344">
    <property type="entry name" value="BCTRLSENSOR"/>
</dbReference>
<dbReference type="SUPFAM" id="SSF52172">
    <property type="entry name" value="CheY-like"/>
    <property type="match status" value="1"/>
</dbReference>
<dbReference type="CDD" id="cd17546">
    <property type="entry name" value="REC_hyHK_CKI1_RcsC-like"/>
    <property type="match status" value="1"/>
</dbReference>
<dbReference type="Pfam" id="PF22673">
    <property type="entry name" value="MCP-like_PDC_1"/>
    <property type="match status" value="1"/>
</dbReference>
<dbReference type="PROSITE" id="PS50109">
    <property type="entry name" value="HIS_KIN"/>
    <property type="match status" value="1"/>
</dbReference>
<dbReference type="Pfam" id="PF00072">
    <property type="entry name" value="Response_reg"/>
    <property type="match status" value="1"/>
</dbReference>
<keyword evidence="7" id="KW-0812">Transmembrane</keyword>
<keyword evidence="4" id="KW-0378">Hydrolase</keyword>
<dbReference type="OrthoDB" id="9810730at2"/>
<dbReference type="Pfam" id="PF00512">
    <property type="entry name" value="HisKA"/>
    <property type="match status" value="1"/>
</dbReference>
<dbReference type="Gene3D" id="3.40.50.2300">
    <property type="match status" value="1"/>
</dbReference>
<dbReference type="InterPro" id="IPR003661">
    <property type="entry name" value="HisK_dim/P_dom"/>
</dbReference>
<dbReference type="CDD" id="cd16922">
    <property type="entry name" value="HATPase_EvgS-ArcB-TorS-like"/>
    <property type="match status" value="1"/>
</dbReference>
<sequence>MVIKESLKKKSIIALTVYLALFISVFGSITYMVVESPVRAKLEENLDTKSEFLAAEISAPLYGSVGVLKSIVAMGQSIEDRQTLDEALCQVFKLNDGIAVSGGIWPEPYSVDPKKKLTSLFYNRTPQGDVDRIDLWNNPAADGYHVEPWYTSVKDQPVNTITWSQVYIDPYTHVQMITASSPYYVNGKFSGVATVDLSLANLVNFVKAKAREHDLGVVLRDANKQVITEHNFRLEKDIYVSEIQFGDFSWSLQVVNARRLVSDQVSEIVTGVELAIVPVMVLCLMFGYYLISQYLIRPISMIAKEVDGSREGGGIDINYRSPDEIRYLIDTFNQKTVYLDRERIKAQASTKAKTAFLATLSHEIRTPMNGVLGTAQILLKTDLNLEQRKLLKTLYDSGDHMMSLLNEILDYSKIEQGHLELSKSAFPLTSIIGSMHSVYHTLCNEKGLRFNVFSQVDEQRWYKGDKARLRQILFNLLNNAVKFTSQGSVDVVLSEEVRGDNNLLTIRVKDTGIGIPKEAQERIFKPFEQAESSTTRRYGGTGLGLSIVREIAHCMGSEVTLHSQEGIGSEFIVSVLLERCRPETLDIHIERNLDYRGLKALIVEDNRTNTIIIETFMKRKGFITYAVENGEEALKAVSTQTFDLVLMDNHMPVMDGVEAISGIRNMVGKEKDTLIFGCTADVFKETRERMLRAGADYIVGKPIDERVLDDALYQFANKLFQFTHKTGNDLHSVG</sequence>
<evidence type="ECO:0000256" key="4">
    <source>
        <dbReference type="ARBA" id="ARBA00022801"/>
    </source>
</evidence>
<dbReference type="InterPro" id="IPR004358">
    <property type="entry name" value="Sig_transdc_His_kin-like_C"/>
</dbReference>
<dbReference type="RefSeq" id="WP_103881021.1">
    <property type="nucleotide sequence ID" value="NZ_FNVG01000013.1"/>
</dbReference>
<dbReference type="EMBL" id="FNVG01000013">
    <property type="protein sequence ID" value="SEG42100.1"/>
    <property type="molecule type" value="Genomic_DNA"/>
</dbReference>
<dbReference type="PANTHER" id="PTHR45339">
    <property type="entry name" value="HYBRID SIGNAL TRANSDUCTION HISTIDINE KINASE J"/>
    <property type="match status" value="1"/>
</dbReference>
<dbReference type="FunFam" id="3.30.565.10:FF:000010">
    <property type="entry name" value="Sensor histidine kinase RcsC"/>
    <property type="match status" value="1"/>
</dbReference>
<evidence type="ECO:0000256" key="2">
    <source>
        <dbReference type="ARBA" id="ARBA00012438"/>
    </source>
</evidence>
<evidence type="ECO:0000256" key="1">
    <source>
        <dbReference type="ARBA" id="ARBA00000085"/>
    </source>
</evidence>
<feature type="transmembrane region" description="Helical" evidence="7">
    <location>
        <begin position="12"/>
        <end position="34"/>
    </location>
</feature>
<dbReference type="InterPro" id="IPR011006">
    <property type="entry name" value="CheY-like_superfamily"/>
</dbReference>
<evidence type="ECO:0000256" key="7">
    <source>
        <dbReference type="SAM" id="Phobius"/>
    </source>
</evidence>